<dbReference type="GO" id="GO:0009307">
    <property type="term" value="P:DNA restriction-modification system"/>
    <property type="evidence" value="ECO:0007669"/>
    <property type="project" value="UniProtKB-KW"/>
</dbReference>
<dbReference type="Pfam" id="PF18766">
    <property type="entry name" value="SWI2_SNF2"/>
    <property type="match status" value="1"/>
</dbReference>
<name>A0A1L7D0P0_9CORY</name>
<gene>
    <name evidence="2" type="ORF">CPHO_00500</name>
</gene>
<dbReference type="PROSITE" id="PS51192">
    <property type="entry name" value="HELICASE_ATP_BIND_1"/>
    <property type="match status" value="1"/>
</dbReference>
<reference evidence="2 3" key="1">
    <citation type="submission" date="2014-08" db="EMBL/GenBank/DDBJ databases">
        <title>Complete genome sequence of Corynebacterium phocae M408/89/1(T)(=DSM 44612(T)), isolated from the common seal (Phoca vitulina).</title>
        <authorList>
            <person name="Ruckert C."/>
            <person name="Albersmeier A."/>
            <person name="Winkler A."/>
            <person name="Kalinowski J."/>
        </authorList>
    </citation>
    <scope>NUCLEOTIDE SEQUENCE [LARGE SCALE GENOMIC DNA]</scope>
    <source>
        <strain evidence="2 3">M408/89/1</strain>
    </source>
</reference>
<dbReference type="Proteomes" id="UP000185491">
    <property type="component" value="Chromosome"/>
</dbReference>
<dbReference type="InterPro" id="IPR007409">
    <property type="entry name" value="Restrct_endonuc_type1_HsdR_N"/>
</dbReference>
<protein>
    <submittedName>
        <fullName evidence="2">DNA restriction-modification system, restriction enzyme</fullName>
    </submittedName>
</protein>
<dbReference type="CDD" id="cd22332">
    <property type="entry name" value="HsdR_N"/>
    <property type="match status" value="1"/>
</dbReference>
<sequence length="1028" mass="114709">MSGHGMIMERAFEESICEALLESGWVYEPEKKTEGWDKQRALYLPDVEYWLKSQFPKEWEKAVPEGISETKRQVLTSKLYDRLVQMLDKDPVLDARTGEINQGLLGVLRKGFSFAQRGATKSKFDKMVEFAPENPLYTDVLEKSKNNRLRVLRQVPFDLKSTETIDLVLLVNGIPVVTMELKTDNTQTVWDAVKQYKKDRKPSKVNRPLLVPGRCLVHFAVSNQQVYMSTALQGADTFFLPFNKGNEGRAGNPENPEGSDTAYLWNEIFQPDLFLRILRDYALWEPAAKGNQGRLIFPRYHQLRATEKVVNDVYANGVGSKYLIQHSAGSGKTKTIAWLAHRLQRLMDAEGKSVFDSVIVITDRTVLDDNVREGLSLLRASEGLVVNVDQSMGAKSAMLNEALVEGGHIISCTLQTFPALAKAIERNKSAKGRNYCVIIDEAHSSQHGQSSNQLRKLLTDIEVDEDAGVDEFLEAMETGVAIAKNMSFVALTATPKAKTLMAYGVESEDGDHMVAFDTYEMSQAIEENFILDVLKNYSTFQMFARIRDELGRTEEVRKGEAVSYLTKYTRLHPTSIAQKVKITVDHFRRNVQHLLNGTAKAMVVAADRKSAYEWYRQMSKYIDEQGYQDMEILVAYSGSLDIGDEDGLTEKQVNNVRDVAEEFRGNDVRKMLIVANKFQTGFDEPRLCAMYVDRKLGGVQAVQTLSRLNRVAEGKPNPMVLDFVNDSESILKAFQLYYRDAFIAGDIPANTLDDLAVKLDAAGFYTPEDLEKVAELFVKSAPSEKLQAALSPVRHRWNDHMQTARLKGDDKAYNLGRDFTANLRKYANAWEFLSQIIDYQDAHMHKRAILAELLARNLHADRLNDEEDYETGVTLVGVAIAAEIEDADLGLAGSEDNGELEIPGFDGSMVGENSPVVAAFEEAVKEVNDILSIAGLGASNHATRAAIRASYGVLIEDERVKQLAKENGAASMATSAEFKQKSISAIVKAAKESETVYKAIMANTDNTESIVKALAYLVEAAEMEAVQG</sequence>
<organism evidence="2 3">
    <name type="scientific">Corynebacterium phocae</name>
    <dbReference type="NCBI Taxonomy" id="161895"/>
    <lineage>
        <taxon>Bacteria</taxon>
        <taxon>Bacillati</taxon>
        <taxon>Actinomycetota</taxon>
        <taxon>Actinomycetes</taxon>
        <taxon>Mycobacteriales</taxon>
        <taxon>Corynebacteriaceae</taxon>
        <taxon>Corynebacterium</taxon>
    </lineage>
</organism>
<dbReference type="Gene3D" id="3.90.1570.50">
    <property type="match status" value="1"/>
</dbReference>
<dbReference type="InterPro" id="IPR055180">
    <property type="entry name" value="HsdR_RecA-like_helicase_dom_2"/>
</dbReference>
<accession>A0A1L7D0P0</accession>
<proteinExistence type="predicted"/>
<evidence type="ECO:0000259" key="1">
    <source>
        <dbReference type="PROSITE" id="PS51192"/>
    </source>
</evidence>
<keyword evidence="3" id="KW-1185">Reference proteome</keyword>
<dbReference type="EMBL" id="CP009249">
    <property type="protein sequence ID" value="APT91657.1"/>
    <property type="molecule type" value="Genomic_DNA"/>
</dbReference>
<evidence type="ECO:0000313" key="3">
    <source>
        <dbReference type="Proteomes" id="UP000185491"/>
    </source>
</evidence>
<dbReference type="PANTHER" id="PTHR42927">
    <property type="entry name" value="HELICASE SUPERFAMILY 1 AND 2 DOMAIN-CONTAINING PROTEIN"/>
    <property type="match status" value="1"/>
</dbReference>
<dbReference type="SUPFAM" id="SSF52540">
    <property type="entry name" value="P-loop containing nucleoside triphosphate hydrolases"/>
    <property type="match status" value="1"/>
</dbReference>
<feature type="domain" description="Helicase ATP-binding" evidence="1">
    <location>
        <begin position="313"/>
        <end position="513"/>
    </location>
</feature>
<dbReference type="PANTHER" id="PTHR42927:SF1">
    <property type="entry name" value="HELICASE SUPERFAMILY 1 AND 2 DOMAIN-CONTAINING PROTEIN"/>
    <property type="match status" value="1"/>
</dbReference>
<dbReference type="InterPro" id="IPR014001">
    <property type="entry name" value="Helicase_ATP-bd"/>
</dbReference>
<dbReference type="REBASE" id="182360">
    <property type="entry name" value="Cph44612ORFAP"/>
</dbReference>
<dbReference type="SMART" id="SM00487">
    <property type="entry name" value="DEXDc"/>
    <property type="match status" value="1"/>
</dbReference>
<dbReference type="Pfam" id="PF22679">
    <property type="entry name" value="T1R_D3-like"/>
    <property type="match status" value="1"/>
</dbReference>
<dbReference type="KEGG" id="cpho:CPHO_00500"/>
<dbReference type="GO" id="GO:0005524">
    <property type="term" value="F:ATP binding"/>
    <property type="evidence" value="ECO:0007669"/>
    <property type="project" value="UniProtKB-KW"/>
</dbReference>
<dbReference type="RefSeq" id="WP_245803001.1">
    <property type="nucleotide sequence ID" value="NZ_CP009249.1"/>
</dbReference>
<dbReference type="STRING" id="161895.CPHO_00500"/>
<evidence type="ECO:0000313" key="2">
    <source>
        <dbReference type="EMBL" id="APT91657.1"/>
    </source>
</evidence>
<dbReference type="GO" id="GO:0009035">
    <property type="term" value="F:type I site-specific deoxyribonuclease activity"/>
    <property type="evidence" value="ECO:0007669"/>
    <property type="project" value="UniProtKB-EC"/>
</dbReference>
<dbReference type="AlphaFoldDB" id="A0A1L7D0P0"/>
<dbReference type="InterPro" id="IPR027417">
    <property type="entry name" value="P-loop_NTPase"/>
</dbReference>
<dbReference type="Pfam" id="PF04313">
    <property type="entry name" value="HSDR_N"/>
    <property type="match status" value="1"/>
</dbReference>
<dbReference type="InterPro" id="IPR040980">
    <property type="entry name" value="SWI2_SNF2"/>
</dbReference>
<dbReference type="GO" id="GO:0003677">
    <property type="term" value="F:DNA binding"/>
    <property type="evidence" value="ECO:0007669"/>
    <property type="project" value="UniProtKB-KW"/>
</dbReference>
<dbReference type="Gene3D" id="3.40.50.300">
    <property type="entry name" value="P-loop containing nucleotide triphosphate hydrolases"/>
    <property type="match status" value="2"/>
</dbReference>